<dbReference type="AlphaFoldDB" id="A0AAV4IC42"/>
<evidence type="ECO:0000313" key="7">
    <source>
        <dbReference type="Proteomes" id="UP000762676"/>
    </source>
</evidence>
<organism evidence="6 7">
    <name type="scientific">Elysia marginata</name>
    <dbReference type="NCBI Taxonomy" id="1093978"/>
    <lineage>
        <taxon>Eukaryota</taxon>
        <taxon>Metazoa</taxon>
        <taxon>Spiralia</taxon>
        <taxon>Lophotrochozoa</taxon>
        <taxon>Mollusca</taxon>
        <taxon>Gastropoda</taxon>
        <taxon>Heterobranchia</taxon>
        <taxon>Euthyneura</taxon>
        <taxon>Panpulmonata</taxon>
        <taxon>Sacoglossa</taxon>
        <taxon>Placobranchoidea</taxon>
        <taxon>Plakobranchidae</taxon>
        <taxon>Elysia</taxon>
    </lineage>
</organism>
<keyword evidence="4" id="KW-0406">Ion transport</keyword>
<evidence type="ECO:0000256" key="1">
    <source>
        <dbReference type="ARBA" id="ARBA00022692"/>
    </source>
</evidence>
<dbReference type="GO" id="GO:0005375">
    <property type="term" value="F:copper ion transmembrane transporter activity"/>
    <property type="evidence" value="ECO:0007669"/>
    <property type="project" value="UniProtKB-UniRule"/>
</dbReference>
<sequence>MKTFNFFWGYILMLLVMTYNIWFLVAVLIGSGVGYFLFDPLRQMYAQKYLDDPQPGAAVGQQSPQPTPEQRAAINSQALVREIRSNKPASPRESSSGESLTALRLSSQRDFQPVSDNQSAVRRLLRFGCHLGQFFCRSLTIEVQ</sequence>
<accession>A0AAV4IC42</accession>
<keyword evidence="4" id="KW-0187">Copper transport</keyword>
<keyword evidence="1 4" id="KW-0812">Transmembrane</keyword>
<dbReference type="GO" id="GO:0016020">
    <property type="term" value="C:membrane"/>
    <property type="evidence" value="ECO:0007669"/>
    <property type="project" value="UniProtKB-SubCell"/>
</dbReference>
<feature type="transmembrane region" description="Helical" evidence="4">
    <location>
        <begin position="6"/>
        <end position="38"/>
    </location>
</feature>
<dbReference type="EMBL" id="BMAT01006157">
    <property type="protein sequence ID" value="GFS07193.1"/>
    <property type="molecule type" value="Genomic_DNA"/>
</dbReference>
<dbReference type="InterPro" id="IPR007274">
    <property type="entry name" value="Cop_transporter"/>
</dbReference>
<proteinExistence type="inferred from homology"/>
<reference evidence="6 7" key="1">
    <citation type="journal article" date="2021" name="Elife">
        <title>Chloroplast acquisition without the gene transfer in kleptoplastic sea slugs, Plakobranchus ocellatus.</title>
        <authorList>
            <person name="Maeda T."/>
            <person name="Takahashi S."/>
            <person name="Yoshida T."/>
            <person name="Shimamura S."/>
            <person name="Takaki Y."/>
            <person name="Nagai Y."/>
            <person name="Toyoda A."/>
            <person name="Suzuki Y."/>
            <person name="Arimoto A."/>
            <person name="Ishii H."/>
            <person name="Satoh N."/>
            <person name="Nishiyama T."/>
            <person name="Hasebe M."/>
            <person name="Maruyama T."/>
            <person name="Minagawa J."/>
            <person name="Obokata J."/>
            <person name="Shigenobu S."/>
        </authorList>
    </citation>
    <scope>NUCLEOTIDE SEQUENCE [LARGE SCALE GENOMIC DNA]</scope>
</reference>
<dbReference type="PANTHER" id="PTHR12483">
    <property type="entry name" value="SOLUTE CARRIER FAMILY 31 COPPER TRANSPORTERS"/>
    <property type="match status" value="1"/>
</dbReference>
<comment type="subcellular location">
    <subcellularLocation>
        <location evidence="4">Membrane</location>
        <topology evidence="4">Multi-pass membrane protein</topology>
    </subcellularLocation>
</comment>
<keyword evidence="4" id="KW-0813">Transport</keyword>
<keyword evidence="3 4" id="KW-0472">Membrane</keyword>
<gene>
    <name evidence="6" type="ORF">ElyMa_002982500</name>
</gene>
<keyword evidence="2 4" id="KW-1133">Transmembrane helix</keyword>
<evidence type="ECO:0000313" key="6">
    <source>
        <dbReference type="EMBL" id="GFS07193.1"/>
    </source>
</evidence>
<keyword evidence="7" id="KW-1185">Reference proteome</keyword>
<name>A0AAV4IC42_9GAST</name>
<dbReference type="Proteomes" id="UP000762676">
    <property type="component" value="Unassembled WGS sequence"/>
</dbReference>
<dbReference type="PANTHER" id="PTHR12483:SF115">
    <property type="entry name" value="COPPER TRANSPORT PROTEIN"/>
    <property type="match status" value="1"/>
</dbReference>
<evidence type="ECO:0000256" key="5">
    <source>
        <dbReference type="SAM" id="MobiDB-lite"/>
    </source>
</evidence>
<comment type="caution">
    <text evidence="6">The sequence shown here is derived from an EMBL/GenBank/DDBJ whole genome shotgun (WGS) entry which is preliminary data.</text>
</comment>
<feature type="region of interest" description="Disordered" evidence="5">
    <location>
        <begin position="53"/>
        <end position="72"/>
    </location>
</feature>
<evidence type="ECO:0000256" key="4">
    <source>
        <dbReference type="RuleBase" id="RU367022"/>
    </source>
</evidence>
<keyword evidence="4" id="KW-0186">Copper</keyword>
<dbReference type="Pfam" id="PF04145">
    <property type="entry name" value="Ctr"/>
    <property type="match status" value="1"/>
</dbReference>
<evidence type="ECO:0000256" key="3">
    <source>
        <dbReference type="ARBA" id="ARBA00023136"/>
    </source>
</evidence>
<evidence type="ECO:0000256" key="2">
    <source>
        <dbReference type="ARBA" id="ARBA00022989"/>
    </source>
</evidence>
<comment type="similarity">
    <text evidence="4">Belongs to the copper transporter (Ctr) (TC 1.A.56) family. SLC31A subfamily.</text>
</comment>
<feature type="region of interest" description="Disordered" evidence="5">
    <location>
        <begin position="84"/>
        <end position="104"/>
    </location>
</feature>
<feature type="compositionally biased region" description="Polar residues" evidence="5">
    <location>
        <begin position="92"/>
        <end position="104"/>
    </location>
</feature>
<protein>
    <recommendedName>
        <fullName evidence="4">Copper transport protein</fullName>
    </recommendedName>
</protein>